<dbReference type="PANTHER" id="PTHR18964:SF149">
    <property type="entry name" value="BIFUNCTIONAL UDP-N-ACETYLGLUCOSAMINE 2-EPIMERASE_N-ACETYLMANNOSAMINE KINASE"/>
    <property type="match status" value="1"/>
</dbReference>
<name>A0A518C1A9_9BACT</name>
<sequence length="289" mass="30017">MATLGIDIGGTSTKLALLTNSEETVTSDTEAYREPSREVLAGVIRSAAESLAAEHHATLERVGLCVPGPVSEGGVLEAASNVPHLIGANLPEWIGGAIPTSVPATISTDAVAAAIADHHEHPTSGRSLYLALGTGVGGAVLDGGRPFIVTRGTPGHLGHIDVSGGEADAPFTPGAGRGALEAYLGARGLRDDGLTLNTREELKALRDHPRVLRGVDALVRALRIFLAIYRPDELVFMGGLSLVVEYHLDRIMAGVRRDLTPAAPADVSVRFTQAGRYAAAIGAARHAMQ</sequence>
<dbReference type="PANTHER" id="PTHR18964">
    <property type="entry name" value="ROK (REPRESSOR, ORF, KINASE) FAMILY"/>
    <property type="match status" value="1"/>
</dbReference>
<keyword evidence="2" id="KW-0418">Kinase</keyword>
<gene>
    <name evidence="2" type="primary">nagK</name>
    <name evidence="2" type="ORF">Pan265_28620</name>
</gene>
<evidence type="ECO:0000256" key="1">
    <source>
        <dbReference type="ARBA" id="ARBA00006479"/>
    </source>
</evidence>
<dbReference type="Gene3D" id="3.30.420.40">
    <property type="match status" value="2"/>
</dbReference>
<proteinExistence type="inferred from homology"/>
<keyword evidence="2" id="KW-0808">Transferase</keyword>
<evidence type="ECO:0000313" key="3">
    <source>
        <dbReference type="Proteomes" id="UP000320386"/>
    </source>
</evidence>
<dbReference type="EMBL" id="CP036280">
    <property type="protein sequence ID" value="QDU72984.1"/>
    <property type="molecule type" value="Genomic_DNA"/>
</dbReference>
<protein>
    <submittedName>
        <fullName evidence="2">N-acetyl-D-glucosamine kinase</fullName>
        <ecNumber evidence="2">2.7.1.59</ecNumber>
    </submittedName>
</protein>
<evidence type="ECO:0000313" key="2">
    <source>
        <dbReference type="EMBL" id="QDU72984.1"/>
    </source>
</evidence>
<organism evidence="2 3">
    <name type="scientific">Mucisphaera calidilacus</name>
    <dbReference type="NCBI Taxonomy" id="2527982"/>
    <lineage>
        <taxon>Bacteria</taxon>
        <taxon>Pseudomonadati</taxon>
        <taxon>Planctomycetota</taxon>
        <taxon>Phycisphaerae</taxon>
        <taxon>Phycisphaerales</taxon>
        <taxon>Phycisphaeraceae</taxon>
        <taxon>Mucisphaera</taxon>
    </lineage>
</organism>
<dbReference type="SUPFAM" id="SSF53067">
    <property type="entry name" value="Actin-like ATPase domain"/>
    <property type="match status" value="1"/>
</dbReference>
<dbReference type="Proteomes" id="UP000320386">
    <property type="component" value="Chromosome"/>
</dbReference>
<accession>A0A518C1A9</accession>
<dbReference type="KEGG" id="mcad:Pan265_28620"/>
<reference evidence="2 3" key="1">
    <citation type="submission" date="2019-02" db="EMBL/GenBank/DDBJ databases">
        <title>Deep-cultivation of Planctomycetes and their phenomic and genomic characterization uncovers novel biology.</title>
        <authorList>
            <person name="Wiegand S."/>
            <person name="Jogler M."/>
            <person name="Boedeker C."/>
            <person name="Pinto D."/>
            <person name="Vollmers J."/>
            <person name="Rivas-Marin E."/>
            <person name="Kohn T."/>
            <person name="Peeters S.H."/>
            <person name="Heuer A."/>
            <person name="Rast P."/>
            <person name="Oberbeckmann S."/>
            <person name="Bunk B."/>
            <person name="Jeske O."/>
            <person name="Meyerdierks A."/>
            <person name="Storesund J.E."/>
            <person name="Kallscheuer N."/>
            <person name="Luecker S."/>
            <person name="Lage O.M."/>
            <person name="Pohl T."/>
            <person name="Merkel B.J."/>
            <person name="Hornburger P."/>
            <person name="Mueller R.-W."/>
            <person name="Bruemmer F."/>
            <person name="Labrenz M."/>
            <person name="Spormann A.M."/>
            <person name="Op den Camp H."/>
            <person name="Overmann J."/>
            <person name="Amann R."/>
            <person name="Jetten M.S.M."/>
            <person name="Mascher T."/>
            <person name="Medema M.H."/>
            <person name="Devos D.P."/>
            <person name="Kaster A.-K."/>
            <person name="Ovreas L."/>
            <person name="Rohde M."/>
            <person name="Galperin M.Y."/>
            <person name="Jogler C."/>
        </authorList>
    </citation>
    <scope>NUCLEOTIDE SEQUENCE [LARGE SCALE GENOMIC DNA]</scope>
    <source>
        <strain evidence="2 3">Pan265</strain>
    </source>
</reference>
<dbReference type="EC" id="2.7.1.59" evidence="2"/>
<comment type="similarity">
    <text evidence="1">Belongs to the ROK (NagC/XylR) family.</text>
</comment>
<dbReference type="RefSeq" id="WP_145447126.1">
    <property type="nucleotide sequence ID" value="NZ_CP036280.1"/>
</dbReference>
<dbReference type="OrthoDB" id="9795247at2"/>
<dbReference type="GO" id="GO:0045127">
    <property type="term" value="F:N-acetylglucosamine kinase activity"/>
    <property type="evidence" value="ECO:0007669"/>
    <property type="project" value="UniProtKB-EC"/>
</dbReference>
<dbReference type="Pfam" id="PF00480">
    <property type="entry name" value="ROK"/>
    <property type="match status" value="1"/>
</dbReference>
<keyword evidence="3" id="KW-1185">Reference proteome</keyword>
<dbReference type="InterPro" id="IPR043129">
    <property type="entry name" value="ATPase_NBD"/>
</dbReference>
<dbReference type="AlphaFoldDB" id="A0A518C1A9"/>
<dbReference type="InterPro" id="IPR000600">
    <property type="entry name" value="ROK"/>
</dbReference>